<proteinExistence type="predicted"/>
<gene>
    <name evidence="1" type="ORF">EXN22_15465</name>
</gene>
<dbReference type="Gene3D" id="2.60.40.1080">
    <property type="match status" value="1"/>
</dbReference>
<sequence length="1534" mass="169321">MTTLALEELLAPNLPQQLGDGLYMETFPGDVAVLTLPWTGIAEGQTCWLSCAGIDEQGTPVEWTVHEAVVVTALHLEYGLRLYISREELEALGNDTDLTLALKVSFEGSEDEDDAVPFPLAHVTLHQAVEQAPEAHVPKPLSLTQLRIPNLAQPVADGDGGLNIAAMEVSDYGIMAIVEPYLGMAGGDIVEIFWEDAELPIYVYPLDPQDVGKNQFFYLPRARVEENVGWIEAFFRITALSSDPQDSMPLRVLVKLDRPGGIDPDPSTPGHQRLEALILPDEVIEFGVDEALAATGFDAQVPPYEGMVVGDTLRVSWGGVLIRRRVEEADLLDAVTVFIDPDTIARAGDSENLPVMYKIVDEVHNHSDGWSPHHSIRVDTQGYPLAAPLVLDADEAGYIDLQALGYDDVQVQVPDDEALVPGSRLTLYWIGRTPDGQLVEDEQTVEIADQGVGPLLLIANNKVQAIASGLAIVSYQLEPDGEVLRSRRRTVGVVGEPFGLVAPVIHEVDEEGQLIVGLRYVVVEVQPWVGMVNGSWFQLVWRGTTVDGKAYLFEDTFYITGSQVGRLLKRVVRSDHIDLLDGGEVEVSYRIKTELDPQSPIKESEKLKLYVGLSPEILPAVEVEDIYEDEDGAWLDPDELFGYAIIKLPGKDAAGDDVFEQGDEIIFSWIGETAEGTWVDDFIVPPGAEGEDLRFEVWEDSILPSNHSVVRIGYRVIREGVRTRHSKPYELWISNGLRWNHFEINGWNTFRFVPVTGFDGAVFTRRVRYARGVTYASDRDEVSVDGGGKVTFNEAWQGVVTITAIADNGKSGQYSLQSPTKWFEQPSARITYLPALAYCRENGLVMPSQREASAGYFVRRLGSLYGEWGNLLTQEAWQQLYSNTIFQYSGEQPQWRAGIRVDTGNIWSSYGDYWSSVSGYRNLSRDVIKAPVPQPPAYQLGGRHCPNIESATLQFPHTIAPVAGGDYGLNLATQDAALYGIPVAIGPCQDLEPGHRVDIFWGDLPEPVLSHTLGNHQRHQRLDFYLPGTLLANSGDSVRAYFRVVPPAGRVRYSQVLELRLQLQRPGLPRLAALERLPKVIDPALAANGFTLDVPAHGSRKAGDWIELHWGSELLRRQIEHDQAPGPVSLFIDPRTLQRAGDSPALGVFYTVVDALGNYAQGLSPLQRVKVDSGREALKSAQVLAADAQGRVDLQALGEQPLQVEIAAAAGFAQGDQLVLHFTGRTEGGLSLSHSQSLTLQAGWQRLEFLLPNALIRACAGGLARLVYHWQGQQGPAQRGQSTSISFSGSLGALQAVQVDPLDDEGNLLVGKPLTQVMIPVWAGLQKGQWLDLYWQGLAVDGTAHWYTESILIERTPGAQPLRLNVPLKHVQPLDGGEVRIAYRVRNSADVRAPQLFSEVLHLAVGRKVLRLPEVEVEGLLPNGSLDPEQVFLYLPVNIPIRNDHGQPMIQPGDKVHFFWWGASWQQNWADWLEVPAGDELAVRFEVPEQSVRDAQGSTVRLEYWVERSGRRPLYSRGLLVQVLSKRSDGKPID</sequence>
<dbReference type="EMBL" id="CP035952">
    <property type="protein sequence ID" value="QBF27020.1"/>
    <property type="molecule type" value="Genomic_DNA"/>
</dbReference>
<accession>A0A411MJQ7</accession>
<evidence type="ECO:0000313" key="1">
    <source>
        <dbReference type="EMBL" id="QBF27020.1"/>
    </source>
</evidence>
<evidence type="ECO:0000313" key="2">
    <source>
        <dbReference type="Proteomes" id="UP000291130"/>
    </source>
</evidence>
<reference evidence="1 2" key="1">
    <citation type="submission" date="2019-02" db="EMBL/GenBank/DDBJ databases">
        <title>Complete genome sequence of Pseudomonas sp. SNU WT1 isolated from rainbow trout.</title>
        <authorList>
            <person name="Oh W.T."/>
            <person name="Park S.C."/>
        </authorList>
    </citation>
    <scope>NUCLEOTIDE SEQUENCE [LARGE SCALE GENOMIC DNA]</scope>
    <source>
        <strain evidence="1 2">SNU WT1</strain>
    </source>
</reference>
<dbReference type="RefSeq" id="WP_130264884.1">
    <property type="nucleotide sequence ID" value="NZ_CP035952.1"/>
</dbReference>
<name>A0A411MJQ7_9PSED</name>
<protein>
    <submittedName>
        <fullName evidence="1">Uncharacterized protein</fullName>
    </submittedName>
</protein>
<keyword evidence="2" id="KW-1185">Reference proteome</keyword>
<dbReference type="OrthoDB" id="6845417at2"/>
<dbReference type="KEGG" id="ptk:EXN22_15465"/>
<dbReference type="Proteomes" id="UP000291130">
    <property type="component" value="Chromosome"/>
</dbReference>
<organism evidence="1 2">
    <name type="scientific">Pseudomonas tructae</name>
    <dbReference type="NCBI Taxonomy" id="2518644"/>
    <lineage>
        <taxon>Bacteria</taxon>
        <taxon>Pseudomonadati</taxon>
        <taxon>Pseudomonadota</taxon>
        <taxon>Gammaproteobacteria</taxon>
        <taxon>Pseudomonadales</taxon>
        <taxon>Pseudomonadaceae</taxon>
        <taxon>Pseudomonas</taxon>
    </lineage>
</organism>